<evidence type="ECO:0000313" key="1">
    <source>
        <dbReference type="EMBL" id="GIY28830.1"/>
    </source>
</evidence>
<dbReference type="EMBL" id="BPLR01008991">
    <property type="protein sequence ID" value="GIY28830.1"/>
    <property type="molecule type" value="Genomic_DNA"/>
</dbReference>
<protein>
    <submittedName>
        <fullName evidence="1">Uncharacterized protein</fullName>
    </submittedName>
</protein>
<evidence type="ECO:0000313" key="2">
    <source>
        <dbReference type="Proteomes" id="UP001054945"/>
    </source>
</evidence>
<dbReference type="Proteomes" id="UP001054945">
    <property type="component" value="Unassembled WGS sequence"/>
</dbReference>
<comment type="caution">
    <text evidence="1">The sequence shown here is derived from an EMBL/GenBank/DDBJ whole genome shotgun (WGS) entry which is preliminary data.</text>
</comment>
<keyword evidence="2" id="KW-1185">Reference proteome</keyword>
<organism evidence="1 2">
    <name type="scientific">Caerostris extrusa</name>
    <name type="common">Bark spider</name>
    <name type="synonym">Caerostris bankana</name>
    <dbReference type="NCBI Taxonomy" id="172846"/>
    <lineage>
        <taxon>Eukaryota</taxon>
        <taxon>Metazoa</taxon>
        <taxon>Ecdysozoa</taxon>
        <taxon>Arthropoda</taxon>
        <taxon>Chelicerata</taxon>
        <taxon>Arachnida</taxon>
        <taxon>Araneae</taxon>
        <taxon>Araneomorphae</taxon>
        <taxon>Entelegynae</taxon>
        <taxon>Araneoidea</taxon>
        <taxon>Araneidae</taxon>
        <taxon>Caerostris</taxon>
    </lineage>
</organism>
<dbReference type="AlphaFoldDB" id="A0AAV4S3W5"/>
<proteinExistence type="predicted"/>
<gene>
    <name evidence="1" type="ORF">CEXT_671061</name>
</gene>
<name>A0AAV4S3W5_CAEEX</name>
<reference evidence="1 2" key="1">
    <citation type="submission" date="2021-06" db="EMBL/GenBank/DDBJ databases">
        <title>Caerostris extrusa draft genome.</title>
        <authorList>
            <person name="Kono N."/>
            <person name="Arakawa K."/>
        </authorList>
    </citation>
    <scope>NUCLEOTIDE SEQUENCE [LARGE SCALE GENOMIC DNA]</scope>
</reference>
<accession>A0AAV4S3W5</accession>
<sequence>MQKLHTSVGKIKDFVLCEVARIDLSFAQLSCVLVIVNVEAIRTLVKLRHLEFLSPCHWPLAFSKQRNGHLGTHYTGCTMIVGEEHRSSAGVRGSAYFVQAFLMINAT</sequence>